<dbReference type="InterPro" id="IPR007318">
    <property type="entry name" value="Phopholipid_MeTrfase"/>
</dbReference>
<evidence type="ECO:0000256" key="3">
    <source>
        <dbReference type="ARBA" id="ARBA00022989"/>
    </source>
</evidence>
<dbReference type="Gene3D" id="1.20.120.1630">
    <property type="match status" value="1"/>
</dbReference>
<comment type="caution">
    <text evidence="6">The sequence shown here is derived from an EMBL/GenBank/DDBJ whole genome shotgun (WGS) entry which is preliminary data.</text>
</comment>
<proteinExistence type="predicted"/>
<name>A0A2P2EDG4_9PROT</name>
<reference evidence="6 7" key="1">
    <citation type="journal article" date="2018" name="Genome Announc.">
        <title>Draft Genome Sequence of "Candidatus Phycosocius bacilliformis," an Alphaproteobacterial Ectosymbiont of the Hydrocarbon-Producing Green Alga Botryococcus braunii.</title>
        <authorList>
            <person name="Tanabe Y."/>
            <person name="Yamaguchi H."/>
            <person name="Watanabe M.M."/>
        </authorList>
    </citation>
    <scope>NUCLEOTIDE SEQUENCE [LARGE SCALE GENOMIC DNA]</scope>
    <source>
        <strain evidence="6 7">BOTRYCO-2</strain>
    </source>
</reference>
<evidence type="ECO:0000256" key="1">
    <source>
        <dbReference type="ARBA" id="ARBA00004127"/>
    </source>
</evidence>
<dbReference type="OrthoDB" id="9811969at2"/>
<feature type="transmembrane region" description="Helical" evidence="5">
    <location>
        <begin position="110"/>
        <end position="130"/>
    </location>
</feature>
<dbReference type="GO" id="GO:0012505">
    <property type="term" value="C:endomembrane system"/>
    <property type="evidence" value="ECO:0007669"/>
    <property type="project" value="UniProtKB-SubCell"/>
</dbReference>
<feature type="transmembrane region" description="Helical" evidence="5">
    <location>
        <begin position="142"/>
        <end position="168"/>
    </location>
</feature>
<dbReference type="RefSeq" id="WP_108985996.1">
    <property type="nucleotide sequence ID" value="NZ_BFBR01000010.1"/>
</dbReference>
<dbReference type="PANTHER" id="PTHR12714">
    <property type="entry name" value="PROTEIN-S ISOPRENYLCYSTEINE O-METHYLTRANSFERASE"/>
    <property type="match status" value="1"/>
</dbReference>
<feature type="transmembrane region" description="Helical" evidence="5">
    <location>
        <begin position="51"/>
        <end position="73"/>
    </location>
</feature>
<evidence type="ECO:0000256" key="5">
    <source>
        <dbReference type="SAM" id="Phobius"/>
    </source>
</evidence>
<keyword evidence="3 5" id="KW-1133">Transmembrane helix</keyword>
<dbReference type="Pfam" id="PF04191">
    <property type="entry name" value="PEMT"/>
    <property type="match status" value="1"/>
</dbReference>
<keyword evidence="7" id="KW-1185">Reference proteome</keyword>
<accession>A0A2P2EDG4</accession>
<evidence type="ECO:0000256" key="4">
    <source>
        <dbReference type="ARBA" id="ARBA00023136"/>
    </source>
</evidence>
<feature type="transmembrane region" description="Helical" evidence="5">
    <location>
        <begin position="85"/>
        <end position="104"/>
    </location>
</feature>
<dbReference type="EMBL" id="BFBR01000010">
    <property type="protein sequence ID" value="GBF59113.1"/>
    <property type="molecule type" value="Genomic_DNA"/>
</dbReference>
<dbReference type="Proteomes" id="UP000245086">
    <property type="component" value="Unassembled WGS sequence"/>
</dbReference>
<keyword evidence="4 5" id="KW-0472">Membrane</keyword>
<evidence type="ECO:0000256" key="2">
    <source>
        <dbReference type="ARBA" id="ARBA00022692"/>
    </source>
</evidence>
<evidence type="ECO:0008006" key="8">
    <source>
        <dbReference type="Google" id="ProtNLM"/>
    </source>
</evidence>
<evidence type="ECO:0000313" key="6">
    <source>
        <dbReference type="EMBL" id="GBF59113.1"/>
    </source>
</evidence>
<gene>
    <name evidence="6" type="ORF">PbB2_02805</name>
</gene>
<dbReference type="GO" id="GO:0016740">
    <property type="term" value="F:transferase activity"/>
    <property type="evidence" value="ECO:0007669"/>
    <property type="project" value="UniProtKB-ARBA"/>
</dbReference>
<dbReference type="AlphaFoldDB" id="A0A2P2EDG4"/>
<protein>
    <recommendedName>
        <fullName evidence="8">Steroid 5-alpha reductase C-terminal domain-containing protein</fullName>
    </recommendedName>
</protein>
<organism evidence="6 7">
    <name type="scientific">Candidatus Phycosocius bacilliformis</name>
    <dbReference type="NCBI Taxonomy" id="1445552"/>
    <lineage>
        <taxon>Bacteria</taxon>
        <taxon>Pseudomonadati</taxon>
        <taxon>Pseudomonadota</taxon>
        <taxon>Alphaproteobacteria</taxon>
        <taxon>Caulobacterales</taxon>
        <taxon>Caulobacterales incertae sedis</taxon>
        <taxon>Candidatus Phycosocius</taxon>
    </lineage>
</organism>
<keyword evidence="2 5" id="KW-0812">Transmembrane</keyword>
<evidence type="ECO:0000313" key="7">
    <source>
        <dbReference type="Proteomes" id="UP000245086"/>
    </source>
</evidence>
<sequence>MMAATVSMITLALTWAYLLTFLALTMRASRVAGRGVDYFSRPVGSQRWTALLFKFGFIGSGAWGLVGILYPNLWPQLPNGLGWHAWLGLGIMLVGAFIAVGAQLQMAGSWRIGAVEGTLGALVTGGFFALSRNPVFVGQMTLFFGLAMFQLDPVQVILSACVWIAAIWQVRIEEPVLVRSLGQAYQAYATRTPRWLGSIKGSKR</sequence>
<comment type="subcellular location">
    <subcellularLocation>
        <location evidence="1">Endomembrane system</location>
        <topology evidence="1">Multi-pass membrane protein</topology>
    </subcellularLocation>
</comment>
<dbReference type="PANTHER" id="PTHR12714:SF9">
    <property type="entry name" value="PROTEIN-S-ISOPRENYLCYSTEINE O-METHYLTRANSFERASE"/>
    <property type="match status" value="1"/>
</dbReference>